<dbReference type="Proteomes" id="UP001210339">
    <property type="component" value="Chromosome"/>
</dbReference>
<gene>
    <name evidence="2" type="ORF">O6R05_03045</name>
</gene>
<sequence length="448" mass="49686">MKLSFKLARPIKRMALTLGVSLTMMAPAFAAEAQAPAVNNLKLSPWAVQYVNDAQMQGLYPVGVESQRDFTIPATKDELNTLAETATKKLAGYHLKENKNFKAETSDDALTRSDVLIDIYNIVGKYDDTAYTDALDYFKKNELIQGNGDDLALESTVTLEQALTFYNRAVTDAVYDDNMGSKGVFYKTEANGNTVYFLGSIHVGDAGYYPIDDDIMKAFNESDMLYVEADITNPITAEQAAVLLHGDKPLQEALSPELYARVKKLMDSFGAPESSYADMSLAGLYNTLSSLPLVNDPNGAVFGVDNYLLINAKLMEKPIGEVESMDFQMDFLKNFGDDNYTPLIEDLLTQLEQDKGKALADETSAMKQAWVKGDATFFHTMFTSGDTFTEYLLKDRNPNMAKKIDELLKSKDQKTYMVVVGSGHYTSDQSVLDYLKDMGYTIETLTGK</sequence>
<feature type="chain" id="PRO_5046841051" evidence="1">
    <location>
        <begin position="31"/>
        <end position="448"/>
    </location>
</feature>
<protein>
    <submittedName>
        <fullName evidence="2">TraB/GumN family protein</fullName>
    </submittedName>
</protein>
<proteinExistence type="predicted"/>
<dbReference type="CDD" id="cd14789">
    <property type="entry name" value="Tiki"/>
    <property type="match status" value="1"/>
</dbReference>
<dbReference type="PANTHER" id="PTHR40590">
    <property type="entry name" value="CYTOPLASMIC PROTEIN-RELATED"/>
    <property type="match status" value="1"/>
</dbReference>
<evidence type="ECO:0000313" key="2">
    <source>
        <dbReference type="EMBL" id="WBW50538.1"/>
    </source>
</evidence>
<dbReference type="PANTHER" id="PTHR40590:SF1">
    <property type="entry name" value="CYTOPLASMIC PROTEIN"/>
    <property type="match status" value="1"/>
</dbReference>
<evidence type="ECO:0000313" key="3">
    <source>
        <dbReference type="Proteomes" id="UP001210339"/>
    </source>
</evidence>
<dbReference type="Pfam" id="PF01963">
    <property type="entry name" value="TraB_PrgY_gumN"/>
    <property type="match status" value="1"/>
</dbReference>
<dbReference type="InterPro" id="IPR047111">
    <property type="entry name" value="YbaP-like"/>
</dbReference>
<reference evidence="2 3" key="1">
    <citation type="submission" date="2023-01" db="EMBL/GenBank/DDBJ databases">
        <authorList>
            <person name="Lee S.H."/>
            <person name="Jung H.S."/>
            <person name="Yun J.U."/>
        </authorList>
    </citation>
    <scope>NUCLEOTIDE SEQUENCE [LARGE SCALE GENOMIC DNA]</scope>
    <source>
        <strain evidence="2 3">CBA3646</strain>
    </source>
</reference>
<dbReference type="RefSeq" id="WP_271192063.1">
    <property type="nucleotide sequence ID" value="NZ_CP115667.1"/>
</dbReference>
<keyword evidence="1" id="KW-0732">Signal</keyword>
<dbReference type="EMBL" id="CP115667">
    <property type="protein sequence ID" value="WBW50538.1"/>
    <property type="molecule type" value="Genomic_DNA"/>
</dbReference>
<evidence type="ECO:0000256" key="1">
    <source>
        <dbReference type="SAM" id="SignalP"/>
    </source>
</evidence>
<dbReference type="InterPro" id="IPR002816">
    <property type="entry name" value="TraB/PrgY/GumN_fam"/>
</dbReference>
<accession>A0ABY7QUS9</accession>
<feature type="signal peptide" evidence="1">
    <location>
        <begin position="1"/>
        <end position="30"/>
    </location>
</feature>
<name>A0ABY7QUS9_9FIRM</name>
<organism evidence="2 3">
    <name type="scientific">Peptoniphilus equinus</name>
    <dbReference type="NCBI Taxonomy" id="3016343"/>
    <lineage>
        <taxon>Bacteria</taxon>
        <taxon>Bacillati</taxon>
        <taxon>Bacillota</taxon>
        <taxon>Tissierellia</taxon>
        <taxon>Tissierellales</taxon>
        <taxon>Peptoniphilaceae</taxon>
        <taxon>Peptoniphilus</taxon>
    </lineage>
</organism>
<keyword evidence="3" id="KW-1185">Reference proteome</keyword>